<sequence>MCAATTRIRAHTGHGVPLVVLHFPESLFLSKRSRDCSAAADACCDARIILYFDVRLEKPAS</sequence>
<evidence type="ECO:0000313" key="1">
    <source>
        <dbReference type="EMBL" id="GKU92461.1"/>
    </source>
</evidence>
<comment type="caution">
    <text evidence="1">The sequence shown here is derived from an EMBL/GenBank/DDBJ whole genome shotgun (WGS) entry which is preliminary data.</text>
</comment>
<keyword evidence="2" id="KW-1185">Reference proteome</keyword>
<dbReference type="Proteomes" id="UP001054252">
    <property type="component" value="Unassembled WGS sequence"/>
</dbReference>
<gene>
    <name evidence="1" type="ORF">SLEP1_g6183</name>
</gene>
<evidence type="ECO:0000313" key="2">
    <source>
        <dbReference type="Proteomes" id="UP001054252"/>
    </source>
</evidence>
<proteinExistence type="predicted"/>
<reference evidence="1 2" key="1">
    <citation type="journal article" date="2021" name="Commun. Biol.">
        <title>The genome of Shorea leprosula (Dipterocarpaceae) highlights the ecological relevance of drought in aseasonal tropical rainforests.</title>
        <authorList>
            <person name="Ng K.K.S."/>
            <person name="Kobayashi M.J."/>
            <person name="Fawcett J.A."/>
            <person name="Hatakeyama M."/>
            <person name="Paape T."/>
            <person name="Ng C.H."/>
            <person name="Ang C.C."/>
            <person name="Tnah L.H."/>
            <person name="Lee C.T."/>
            <person name="Nishiyama T."/>
            <person name="Sese J."/>
            <person name="O'Brien M.J."/>
            <person name="Copetti D."/>
            <person name="Mohd Noor M.I."/>
            <person name="Ong R.C."/>
            <person name="Putra M."/>
            <person name="Sireger I.Z."/>
            <person name="Indrioko S."/>
            <person name="Kosugi Y."/>
            <person name="Izuno A."/>
            <person name="Isagi Y."/>
            <person name="Lee S.L."/>
            <person name="Shimizu K.K."/>
        </authorList>
    </citation>
    <scope>NUCLEOTIDE SEQUENCE [LARGE SCALE GENOMIC DNA]</scope>
    <source>
        <strain evidence="1">214</strain>
    </source>
</reference>
<dbReference type="AlphaFoldDB" id="A0AAV5I2I5"/>
<accession>A0AAV5I2I5</accession>
<dbReference type="EMBL" id="BPVZ01000006">
    <property type="protein sequence ID" value="GKU92461.1"/>
    <property type="molecule type" value="Genomic_DNA"/>
</dbReference>
<organism evidence="1 2">
    <name type="scientific">Rubroshorea leprosula</name>
    <dbReference type="NCBI Taxonomy" id="152421"/>
    <lineage>
        <taxon>Eukaryota</taxon>
        <taxon>Viridiplantae</taxon>
        <taxon>Streptophyta</taxon>
        <taxon>Embryophyta</taxon>
        <taxon>Tracheophyta</taxon>
        <taxon>Spermatophyta</taxon>
        <taxon>Magnoliopsida</taxon>
        <taxon>eudicotyledons</taxon>
        <taxon>Gunneridae</taxon>
        <taxon>Pentapetalae</taxon>
        <taxon>rosids</taxon>
        <taxon>malvids</taxon>
        <taxon>Malvales</taxon>
        <taxon>Dipterocarpaceae</taxon>
        <taxon>Rubroshorea</taxon>
    </lineage>
</organism>
<protein>
    <submittedName>
        <fullName evidence="1">Uncharacterized protein</fullName>
    </submittedName>
</protein>
<name>A0AAV5I2I5_9ROSI</name>